<evidence type="ECO:0000313" key="3">
    <source>
        <dbReference type="EMBL" id="SMQ76176.1"/>
    </source>
</evidence>
<gene>
    <name evidence="3" type="ORF">SAMN06295984_1621</name>
</gene>
<keyword evidence="4" id="KW-1185">Reference proteome</keyword>
<dbReference type="GeneID" id="303002467"/>
<organism evidence="3 4">
    <name type="scientific">Sphingopyxis terrae subsp. ummariensis</name>
    <dbReference type="NCBI Taxonomy" id="429001"/>
    <lineage>
        <taxon>Bacteria</taxon>
        <taxon>Pseudomonadati</taxon>
        <taxon>Pseudomonadota</taxon>
        <taxon>Alphaproteobacteria</taxon>
        <taxon>Sphingomonadales</taxon>
        <taxon>Sphingomonadaceae</taxon>
        <taxon>Sphingopyxis</taxon>
    </lineage>
</organism>
<sequence>MSDQGDDDEVGYGKPPKKYRFKKGVSGNPAGRPPKVPQDNDLKSILERVGNEVVEINGRPVTLLELNLMTMQRKAAKGDVPASRHLAKLRADAGVGKLDTLSGVLVVPGKMPLEQWSAAAAIQQSKYRVKNDDEGLE</sequence>
<feature type="region of interest" description="Disordered" evidence="1">
    <location>
        <begin position="1"/>
        <end position="41"/>
    </location>
</feature>
<feature type="domain" description="DUF5681" evidence="2">
    <location>
        <begin position="18"/>
        <end position="89"/>
    </location>
</feature>
<proteinExistence type="predicted"/>
<dbReference type="RefSeq" id="WP_096673851.1">
    <property type="nucleotide sequence ID" value="NZ_FXWL01000002.1"/>
</dbReference>
<dbReference type="EMBL" id="FXWL01000002">
    <property type="protein sequence ID" value="SMQ76176.1"/>
    <property type="molecule type" value="Genomic_DNA"/>
</dbReference>
<dbReference type="Pfam" id="PF18932">
    <property type="entry name" value="DUF5681"/>
    <property type="match status" value="1"/>
</dbReference>
<dbReference type="AlphaFoldDB" id="A0A1Y6FPI6"/>
<name>A0A1Y6FPI6_9SPHN</name>
<accession>A0A1Y6FPI6</accession>
<evidence type="ECO:0000313" key="4">
    <source>
        <dbReference type="Proteomes" id="UP000194469"/>
    </source>
</evidence>
<evidence type="ECO:0000259" key="2">
    <source>
        <dbReference type="Pfam" id="PF18932"/>
    </source>
</evidence>
<feature type="compositionally biased region" description="Acidic residues" evidence="1">
    <location>
        <begin position="1"/>
        <end position="10"/>
    </location>
</feature>
<dbReference type="Proteomes" id="UP000194469">
    <property type="component" value="Unassembled WGS sequence"/>
</dbReference>
<reference evidence="4" key="1">
    <citation type="submission" date="2017-04" db="EMBL/GenBank/DDBJ databases">
        <authorList>
            <person name="Varghese N."/>
            <person name="Submissions S."/>
        </authorList>
    </citation>
    <scope>NUCLEOTIDE SEQUENCE [LARGE SCALE GENOMIC DNA]</scope>
    <source>
        <strain evidence="4">UI2</strain>
    </source>
</reference>
<evidence type="ECO:0000256" key="1">
    <source>
        <dbReference type="SAM" id="MobiDB-lite"/>
    </source>
</evidence>
<dbReference type="InterPro" id="IPR043736">
    <property type="entry name" value="DUF5681"/>
</dbReference>
<protein>
    <recommendedName>
        <fullName evidence="2">DUF5681 domain-containing protein</fullName>
    </recommendedName>
</protein>